<name>A0A1H7J6B9_9SPHN</name>
<proteinExistence type="predicted"/>
<sequence length="55" mass="6323">MDLRDYLIDMARDARQKAAETDDPALRATLHDLADYCDDEVARLNLEDQEQRVAS</sequence>
<evidence type="ECO:0000313" key="2">
    <source>
        <dbReference type="Proteomes" id="UP000199214"/>
    </source>
</evidence>
<dbReference type="RefSeq" id="WP_177171510.1">
    <property type="nucleotide sequence ID" value="NZ_FNZZ01000001.1"/>
</dbReference>
<evidence type="ECO:0000313" key="1">
    <source>
        <dbReference type="EMBL" id="SEK69417.1"/>
    </source>
</evidence>
<dbReference type="EMBL" id="FNZZ01000001">
    <property type="protein sequence ID" value="SEK69417.1"/>
    <property type="molecule type" value="Genomic_DNA"/>
</dbReference>
<organism evidence="1 2">
    <name type="scientific">Sphingomonas palmae</name>
    <dbReference type="NCBI Taxonomy" id="1855283"/>
    <lineage>
        <taxon>Bacteria</taxon>
        <taxon>Pseudomonadati</taxon>
        <taxon>Pseudomonadota</taxon>
        <taxon>Alphaproteobacteria</taxon>
        <taxon>Sphingomonadales</taxon>
        <taxon>Sphingomonadaceae</taxon>
        <taxon>Sphingomonas</taxon>
    </lineage>
</organism>
<reference evidence="2" key="1">
    <citation type="submission" date="2016-10" db="EMBL/GenBank/DDBJ databases">
        <authorList>
            <person name="Varghese N."/>
            <person name="Submissions S."/>
        </authorList>
    </citation>
    <scope>NUCLEOTIDE SEQUENCE [LARGE SCALE GENOMIC DNA]</scope>
    <source>
        <strain evidence="2">JS21-1</strain>
    </source>
</reference>
<protein>
    <submittedName>
        <fullName evidence="1">Uncharacterized protein</fullName>
    </submittedName>
</protein>
<dbReference type="AlphaFoldDB" id="A0A1H7J6B9"/>
<keyword evidence="2" id="KW-1185">Reference proteome</keyword>
<gene>
    <name evidence="1" type="ORF">SAMN05216382_0936</name>
</gene>
<dbReference type="Proteomes" id="UP000199214">
    <property type="component" value="Unassembled WGS sequence"/>
</dbReference>
<accession>A0A1H7J6B9</accession>